<dbReference type="AlphaFoldDB" id="A0A0S4WP49"/>
<dbReference type="EMBL" id="LN899827">
    <property type="protein sequence ID" value="CUV48110.1"/>
    <property type="molecule type" value="Genomic_DNA"/>
</dbReference>
<name>A0A0S4WP49_RALSL</name>
<organism evidence="1">
    <name type="scientific">Ralstonia solanacearum</name>
    <name type="common">Pseudomonas solanacearum</name>
    <dbReference type="NCBI Taxonomy" id="305"/>
    <lineage>
        <taxon>Bacteria</taxon>
        <taxon>Pseudomonadati</taxon>
        <taxon>Pseudomonadota</taxon>
        <taxon>Betaproteobacteria</taxon>
        <taxon>Burkholderiales</taxon>
        <taxon>Burkholderiaceae</taxon>
        <taxon>Ralstonia</taxon>
        <taxon>Ralstonia solanacearum species complex</taxon>
    </lineage>
</organism>
<accession>A0A0S4WP49</accession>
<sequence length="71" mass="7788">MMAGCLSRKFFRLAGRNIRLGVPPPTVFIVARSPHVRTSSGAMKEVEPFSKLGNTVCIPSKLRVVQLYLSA</sequence>
<protein>
    <submittedName>
        <fullName evidence="1">Uncharacterized protein</fullName>
    </submittedName>
</protein>
<gene>
    <name evidence="1" type="ORF">TO10_v1_1560003</name>
</gene>
<proteinExistence type="predicted"/>
<evidence type="ECO:0000313" key="1">
    <source>
        <dbReference type="EMBL" id="CUV48110.1"/>
    </source>
</evidence>
<reference evidence="1" key="1">
    <citation type="submission" date="2015-10" db="EMBL/GenBank/DDBJ databases">
        <authorList>
            <person name="Gilbert D.G."/>
        </authorList>
    </citation>
    <scope>NUCLEOTIDE SEQUENCE</scope>
    <source>
        <strain evidence="1">Phyl III-seqv23</strain>
    </source>
</reference>